<sequence>MEKVGTCKEHKLQKAFESIIQKHKQNFGKDFAIRWLEVNPKEKLAIVLLRKELERQAKLIQELSEKMSEYKKGKMLKIQKIEL</sequence>
<dbReference type="EMBL" id="NKXO01000030">
    <property type="protein sequence ID" value="PKQ67806.1"/>
    <property type="molecule type" value="Genomic_DNA"/>
</dbReference>
<accession>A0A2N3IBX1</accession>
<protein>
    <submittedName>
        <fullName evidence="2">Uncharacterized protein</fullName>
    </submittedName>
</protein>
<comment type="caution">
    <text evidence="2">The sequence shown here is derived from an EMBL/GenBank/DDBJ whole genome shotgun (WGS) entry which is preliminary data.</text>
</comment>
<gene>
    <name evidence="2" type="ORF">Rain11_1896</name>
</gene>
<feature type="coiled-coil region" evidence="1">
    <location>
        <begin position="46"/>
        <end position="73"/>
    </location>
</feature>
<organism evidence="2 3">
    <name type="scientific">Raineya orbicola</name>
    <dbReference type="NCBI Taxonomy" id="2016530"/>
    <lineage>
        <taxon>Bacteria</taxon>
        <taxon>Pseudomonadati</taxon>
        <taxon>Bacteroidota</taxon>
        <taxon>Cytophagia</taxon>
        <taxon>Cytophagales</taxon>
        <taxon>Raineyaceae</taxon>
        <taxon>Raineya</taxon>
    </lineage>
</organism>
<keyword evidence="1" id="KW-0175">Coiled coil</keyword>
<evidence type="ECO:0000313" key="2">
    <source>
        <dbReference type="EMBL" id="PKQ67806.1"/>
    </source>
</evidence>
<evidence type="ECO:0000256" key="1">
    <source>
        <dbReference type="SAM" id="Coils"/>
    </source>
</evidence>
<dbReference type="AlphaFoldDB" id="A0A2N3IBX1"/>
<keyword evidence="3" id="KW-1185">Reference proteome</keyword>
<dbReference type="Proteomes" id="UP000233387">
    <property type="component" value="Unassembled WGS sequence"/>
</dbReference>
<dbReference type="RefSeq" id="WP_101359163.1">
    <property type="nucleotide sequence ID" value="NZ_NKXO01000030.1"/>
</dbReference>
<proteinExistence type="predicted"/>
<name>A0A2N3IBX1_9BACT</name>
<evidence type="ECO:0000313" key="3">
    <source>
        <dbReference type="Proteomes" id="UP000233387"/>
    </source>
</evidence>
<reference evidence="2 3" key="1">
    <citation type="submission" date="2017-06" db="EMBL/GenBank/DDBJ databases">
        <title>Raineya orbicola gen. nov., sp. nov. a slightly thermophilic bacterium of the phylum Bacteroidetes and the description of Raineyaceae fam. nov.</title>
        <authorList>
            <person name="Albuquerque L."/>
            <person name="Polonia A.R.M."/>
            <person name="Barroso C."/>
            <person name="Froufe H.J.C."/>
            <person name="Lage O."/>
            <person name="Lobo-Da-Cunha A."/>
            <person name="Egas C."/>
            <person name="Da Costa M.S."/>
        </authorList>
    </citation>
    <scope>NUCLEOTIDE SEQUENCE [LARGE SCALE GENOMIC DNA]</scope>
    <source>
        <strain evidence="2 3">SPSPC-11</strain>
    </source>
</reference>